<evidence type="ECO:0000256" key="3">
    <source>
        <dbReference type="SAM" id="MobiDB-lite"/>
    </source>
</evidence>
<protein>
    <recommendedName>
        <fullName evidence="4">Peptidase S1 domain-containing protein</fullName>
    </recommendedName>
</protein>
<feature type="region of interest" description="Disordered" evidence="3">
    <location>
        <begin position="1"/>
        <end position="25"/>
    </location>
</feature>
<dbReference type="Proteomes" id="UP000677054">
    <property type="component" value="Unassembled WGS sequence"/>
</dbReference>
<dbReference type="EMBL" id="LR901550">
    <property type="protein sequence ID" value="CAD7248868.1"/>
    <property type="molecule type" value="Genomic_DNA"/>
</dbReference>
<evidence type="ECO:0000256" key="2">
    <source>
        <dbReference type="ARBA" id="ARBA00024195"/>
    </source>
</evidence>
<dbReference type="PROSITE" id="PS50240">
    <property type="entry name" value="TRYPSIN_DOM"/>
    <property type="match status" value="1"/>
</dbReference>
<evidence type="ECO:0000259" key="4">
    <source>
        <dbReference type="PROSITE" id="PS50240"/>
    </source>
</evidence>
<dbReference type="Gene3D" id="2.40.10.10">
    <property type="entry name" value="Trypsin-like serine proteases"/>
    <property type="match status" value="3"/>
</dbReference>
<dbReference type="OrthoDB" id="93664at2759"/>
<evidence type="ECO:0000256" key="1">
    <source>
        <dbReference type="ARBA" id="ARBA00023157"/>
    </source>
</evidence>
<dbReference type="FunFam" id="2.40.10.10:FF:000068">
    <property type="entry name" value="transmembrane protease serine 2"/>
    <property type="match status" value="1"/>
</dbReference>
<dbReference type="CDD" id="cd00190">
    <property type="entry name" value="Tryp_SPc"/>
    <property type="match status" value="1"/>
</dbReference>
<dbReference type="SMART" id="SM00020">
    <property type="entry name" value="Tryp_SPc"/>
    <property type="match status" value="1"/>
</dbReference>
<proteinExistence type="inferred from homology"/>
<keyword evidence="1" id="KW-1015">Disulfide bond</keyword>
<dbReference type="PANTHER" id="PTHR24256">
    <property type="entry name" value="TRYPTASE-RELATED"/>
    <property type="match status" value="1"/>
</dbReference>
<evidence type="ECO:0000313" key="5">
    <source>
        <dbReference type="EMBL" id="CAD7248868.1"/>
    </source>
</evidence>
<evidence type="ECO:0000313" key="6">
    <source>
        <dbReference type="Proteomes" id="UP000677054"/>
    </source>
</evidence>
<name>A0A7R8XFT5_9CRUS</name>
<feature type="domain" description="Peptidase S1" evidence="4">
    <location>
        <begin position="39"/>
        <end position="320"/>
    </location>
</feature>
<sequence>MSSPSTTPPCECGIPPSAKLSSRRSADLPNATDHILDRIWWGIPVPYEGKYPWMAHFQDKGEFCGGSLINDRYVLTAAQCVDQSPSGTFDVTLGDLDSSSTTKGQSLRLPARAIIHPQYDPVSKVNDVALLKLNSPVDFQAFPLVRPICISADALPIPGQTGRIAGWGDTIGEKIEMSKFHLYNLIPFSYERDESQQRGSYGIIKASFPSSCMDSDWGFQDATRKVMRESTATIMTEVKCKNYQGTLVNDNNFCANTGGRNFCNGDVGGPFMLETETGYYQQLGIMSSPTKECMDSSNGIGGVYMKTANYVNGFIKPNTQDAVWCTVPES</sequence>
<dbReference type="SUPFAM" id="SSF50494">
    <property type="entry name" value="Trypsin-like serine proteases"/>
    <property type="match status" value="1"/>
</dbReference>
<dbReference type="PRINTS" id="PR00722">
    <property type="entry name" value="CHYMOTRYPSIN"/>
</dbReference>
<dbReference type="InterPro" id="IPR001254">
    <property type="entry name" value="Trypsin_dom"/>
</dbReference>
<dbReference type="InterPro" id="IPR051487">
    <property type="entry name" value="Ser/Thr_Proteases_Immune/Dev"/>
</dbReference>
<dbReference type="GO" id="GO:0004252">
    <property type="term" value="F:serine-type endopeptidase activity"/>
    <property type="evidence" value="ECO:0007669"/>
    <property type="project" value="InterPro"/>
</dbReference>
<dbReference type="AlphaFoldDB" id="A0A7R8XFT5"/>
<reference evidence="5" key="1">
    <citation type="submission" date="2020-11" db="EMBL/GenBank/DDBJ databases">
        <authorList>
            <person name="Tran Van P."/>
        </authorList>
    </citation>
    <scope>NUCLEOTIDE SEQUENCE</scope>
</reference>
<dbReference type="InterPro" id="IPR043504">
    <property type="entry name" value="Peptidase_S1_PA_chymotrypsin"/>
</dbReference>
<gene>
    <name evidence="5" type="ORF">DSTB1V02_LOCUS8675</name>
</gene>
<organism evidence="5">
    <name type="scientific">Darwinula stevensoni</name>
    <dbReference type="NCBI Taxonomy" id="69355"/>
    <lineage>
        <taxon>Eukaryota</taxon>
        <taxon>Metazoa</taxon>
        <taxon>Ecdysozoa</taxon>
        <taxon>Arthropoda</taxon>
        <taxon>Crustacea</taxon>
        <taxon>Oligostraca</taxon>
        <taxon>Ostracoda</taxon>
        <taxon>Podocopa</taxon>
        <taxon>Podocopida</taxon>
        <taxon>Darwinulocopina</taxon>
        <taxon>Darwinuloidea</taxon>
        <taxon>Darwinulidae</taxon>
        <taxon>Darwinula</taxon>
    </lineage>
</organism>
<accession>A0A7R8XFT5</accession>
<dbReference type="InterPro" id="IPR009003">
    <property type="entry name" value="Peptidase_S1_PA"/>
</dbReference>
<dbReference type="InterPro" id="IPR001314">
    <property type="entry name" value="Peptidase_S1A"/>
</dbReference>
<dbReference type="GO" id="GO:0006508">
    <property type="term" value="P:proteolysis"/>
    <property type="evidence" value="ECO:0007669"/>
    <property type="project" value="InterPro"/>
</dbReference>
<comment type="similarity">
    <text evidence="2">Belongs to the peptidase S1 family. CLIP subfamily.</text>
</comment>
<keyword evidence="6" id="KW-1185">Reference proteome</keyword>
<dbReference type="EMBL" id="CAJPEV010002033">
    <property type="protein sequence ID" value="CAG0895384.1"/>
    <property type="molecule type" value="Genomic_DNA"/>
</dbReference>
<dbReference type="Pfam" id="PF00089">
    <property type="entry name" value="Trypsin"/>
    <property type="match status" value="2"/>
</dbReference>